<evidence type="ECO:0000313" key="2">
    <source>
        <dbReference type="Proteomes" id="UP000181976"/>
    </source>
</evidence>
<dbReference type="OrthoDB" id="799583at2"/>
<keyword evidence="2" id="KW-1185">Reference proteome</keyword>
<dbReference type="STRING" id="385682.SAMN05444380_105105"/>
<reference evidence="1 2" key="1">
    <citation type="submission" date="2016-10" db="EMBL/GenBank/DDBJ databases">
        <authorList>
            <person name="de Groot N.N."/>
        </authorList>
    </citation>
    <scope>NUCLEOTIDE SEQUENCE [LARGE SCALE GENOMIC DNA]</scope>
    <source>
        <strain evidence="1 2">DSM 19012</strain>
    </source>
</reference>
<accession>A0A1I1X1D9</accession>
<evidence type="ECO:0008006" key="3">
    <source>
        <dbReference type="Google" id="ProtNLM"/>
    </source>
</evidence>
<dbReference type="EMBL" id="FONA01000005">
    <property type="protein sequence ID" value="SFE01196.1"/>
    <property type="molecule type" value="Genomic_DNA"/>
</dbReference>
<organism evidence="1 2">
    <name type="scientific">Thermophagus xiamenensis</name>
    <dbReference type="NCBI Taxonomy" id="385682"/>
    <lineage>
        <taxon>Bacteria</taxon>
        <taxon>Pseudomonadati</taxon>
        <taxon>Bacteroidota</taxon>
        <taxon>Bacteroidia</taxon>
        <taxon>Marinilabiliales</taxon>
        <taxon>Marinilabiliaceae</taxon>
        <taxon>Thermophagus</taxon>
    </lineage>
</organism>
<name>A0A1I1X1D9_9BACT</name>
<proteinExistence type="predicted"/>
<dbReference type="Proteomes" id="UP000181976">
    <property type="component" value="Unassembled WGS sequence"/>
</dbReference>
<dbReference type="InParanoid" id="A0A1I1X1D9"/>
<dbReference type="RefSeq" id="WP_010526665.1">
    <property type="nucleotide sequence ID" value="NZ_AFSL01000014.1"/>
</dbReference>
<protein>
    <recommendedName>
        <fullName evidence="3">Addiction module component</fullName>
    </recommendedName>
</protein>
<evidence type="ECO:0000313" key="1">
    <source>
        <dbReference type="EMBL" id="SFE01196.1"/>
    </source>
</evidence>
<sequence length="60" mass="6901">MLTKDIVRQSIENLPDSFTIDELIEQLIFVEKVEEGLKQSDEGKTISNDDVKSMIEKWSS</sequence>
<dbReference type="eggNOG" id="ENOG5033AYP">
    <property type="taxonomic scope" value="Bacteria"/>
</dbReference>
<gene>
    <name evidence="1" type="ORF">SAMN05444380_105105</name>
</gene>
<dbReference type="AlphaFoldDB" id="A0A1I1X1D9"/>